<evidence type="ECO:0000313" key="3">
    <source>
        <dbReference type="Proteomes" id="UP000636479"/>
    </source>
</evidence>
<reference evidence="2" key="1">
    <citation type="submission" date="2020-05" db="EMBL/GenBank/DDBJ databases">
        <title>Mycena genomes resolve the evolution of fungal bioluminescence.</title>
        <authorList>
            <person name="Tsai I.J."/>
        </authorList>
    </citation>
    <scope>NUCLEOTIDE SEQUENCE</scope>
    <source>
        <strain evidence="2">171206Taipei</strain>
    </source>
</reference>
<dbReference type="EMBL" id="JACAZF010000005">
    <property type="protein sequence ID" value="KAF7303367.1"/>
    <property type="molecule type" value="Genomic_DNA"/>
</dbReference>
<feature type="region of interest" description="Disordered" evidence="1">
    <location>
        <begin position="143"/>
        <end position="165"/>
    </location>
</feature>
<feature type="region of interest" description="Disordered" evidence="1">
    <location>
        <begin position="212"/>
        <end position="240"/>
    </location>
</feature>
<gene>
    <name evidence="2" type="ORF">MIND_00564500</name>
</gene>
<dbReference type="GO" id="GO:0003677">
    <property type="term" value="F:DNA binding"/>
    <property type="evidence" value="ECO:0007669"/>
    <property type="project" value="TreeGrafter"/>
</dbReference>
<dbReference type="GeneID" id="59344934"/>
<dbReference type="OrthoDB" id="5572844at2759"/>
<protein>
    <recommendedName>
        <fullName evidence="4">cAMP-independent regulatory protein pac2</fullName>
    </recommendedName>
</protein>
<dbReference type="PANTHER" id="PTHR28027">
    <property type="entry name" value="TRANSCRIPTIONAL REGULATOR MIT1"/>
    <property type="match status" value="1"/>
</dbReference>
<dbReference type="Proteomes" id="UP000636479">
    <property type="component" value="Unassembled WGS sequence"/>
</dbReference>
<keyword evidence="3" id="KW-1185">Reference proteome</keyword>
<evidence type="ECO:0000256" key="1">
    <source>
        <dbReference type="SAM" id="MobiDB-lite"/>
    </source>
</evidence>
<dbReference type="PANTHER" id="PTHR28027:SF1">
    <property type="entry name" value="CAMP INDEPENDENT REGULATORY PROTEIN (AFU_ORTHOLOGUE AFUA_3G09640)"/>
    <property type="match status" value="1"/>
</dbReference>
<dbReference type="AlphaFoldDB" id="A0A8H6SR34"/>
<proteinExistence type="predicted"/>
<name>A0A8H6SR34_9AGAR</name>
<dbReference type="InterPro" id="IPR018608">
    <property type="entry name" value="Gti1/Pac2"/>
</dbReference>
<sequence>MNVDGHSFRLNPDITARHILPRIALPPSLPIGSAPYTRANVTHPRLHIRNMADALVVLEAVRRRLLRLITVRLSGSERDELQAGNVFVWEESDEDGGLVRWTDGRRWSQSRVVGDSLFYQEKIEMTDAEKDAKALRRAQRVVNPSLNLAPPPRNKRPGKSDGLTKQTYSFQVVKQQGRRSCKWHLVAYTRLPVLEDYDVFADIRAPEGVFSKSRTAEIPPDARSEPRTPPTPYSSRPLGHRWSQQINGYRRDEPVAAPQLPSSIIFDGEATGQMELESSVENLNATPRATVALEPHAQPVDVVSQEGRRILDALRIRI</sequence>
<dbReference type="Pfam" id="PF09729">
    <property type="entry name" value="Gti1_Pac2"/>
    <property type="match status" value="1"/>
</dbReference>
<organism evidence="2 3">
    <name type="scientific">Mycena indigotica</name>
    <dbReference type="NCBI Taxonomy" id="2126181"/>
    <lineage>
        <taxon>Eukaryota</taxon>
        <taxon>Fungi</taxon>
        <taxon>Dikarya</taxon>
        <taxon>Basidiomycota</taxon>
        <taxon>Agaricomycotina</taxon>
        <taxon>Agaricomycetes</taxon>
        <taxon>Agaricomycetidae</taxon>
        <taxon>Agaricales</taxon>
        <taxon>Marasmiineae</taxon>
        <taxon>Mycenaceae</taxon>
        <taxon>Mycena</taxon>
    </lineage>
</organism>
<evidence type="ECO:0000313" key="2">
    <source>
        <dbReference type="EMBL" id="KAF7303367.1"/>
    </source>
</evidence>
<accession>A0A8H6SR34</accession>
<dbReference type="RefSeq" id="XP_037220339.1">
    <property type="nucleotide sequence ID" value="XM_037362418.1"/>
</dbReference>
<evidence type="ECO:0008006" key="4">
    <source>
        <dbReference type="Google" id="ProtNLM"/>
    </source>
</evidence>
<comment type="caution">
    <text evidence="2">The sequence shown here is derived from an EMBL/GenBank/DDBJ whole genome shotgun (WGS) entry which is preliminary data.</text>
</comment>